<sequence length="514" mass="57954">MSHSLSVLECHAVDTIDPRPPAFPAGSSRVSPLERGGNVRDPPATPPLVAVRDLPATPPSVAVRDLPATPPSVAVSDPPATPPLQQSRCLVMPRWLLLLTAVTRLGDDYINSRSRVTGCRFLNVMLVIPWILDLQLFPLVLALDSISEDYSLVLGIYFHFWILLLLWITHPIHFRVFSLTMMNGSENQTCVNIEISPISNLLVGIYITVLVLGLVFNLLTAWPIIQQIRRKNVLGVYLLSLSISDVLYILTMPLWIIYYYNNHHWVLGLNLCKLAGFVYYSNMYISIYLLCCISIDRCLAVTFPLKAKAFQRYKYAWIISGFIYVFIATMHILVILMDKVTAPLDSQGRCYERFPMTKPIALFNFLRVIIGFLLPLLLLAICYFQIFRKVKKSVGLDGQGKRKVKLLSVGVIGIFSVCYAPYHVQLLIRSIAFNSLHVEDYCRFEQSQHFYFSVALAMSSLNSVVDPLLYVLVSNGMRESVRLCCQTKHTVASHELTKKPRLQLCGSSEPHGTT</sequence>
<keyword evidence="9 12" id="KW-0675">Receptor</keyword>
<dbReference type="Gene3D" id="1.20.1070.10">
    <property type="entry name" value="Rhodopsin 7-helix transmembrane proteins"/>
    <property type="match status" value="1"/>
</dbReference>
<dbReference type="GO" id="GO:0005886">
    <property type="term" value="C:plasma membrane"/>
    <property type="evidence" value="ECO:0007669"/>
    <property type="project" value="UniProtKB-SubCell"/>
</dbReference>
<dbReference type="PRINTS" id="PR00237">
    <property type="entry name" value="GPCRRHODOPSN"/>
</dbReference>
<dbReference type="Proteomes" id="UP001205998">
    <property type="component" value="Unassembled WGS sequence"/>
</dbReference>
<evidence type="ECO:0000313" key="17">
    <source>
        <dbReference type="Proteomes" id="UP001205998"/>
    </source>
</evidence>
<proteinExistence type="inferred from homology"/>
<keyword evidence="4 12" id="KW-0812">Transmembrane</keyword>
<evidence type="ECO:0000256" key="3">
    <source>
        <dbReference type="ARBA" id="ARBA00022475"/>
    </source>
</evidence>
<evidence type="ECO:0000256" key="10">
    <source>
        <dbReference type="ARBA" id="ARBA00023180"/>
    </source>
</evidence>
<feature type="transmembrane region" description="Helical" evidence="14">
    <location>
        <begin position="365"/>
        <end position="386"/>
    </location>
</feature>
<organism evidence="16 17">
    <name type="scientific">Silurus asotus</name>
    <name type="common">Amur catfish</name>
    <name type="synonym">Parasilurus asotus</name>
    <dbReference type="NCBI Taxonomy" id="30991"/>
    <lineage>
        <taxon>Eukaryota</taxon>
        <taxon>Metazoa</taxon>
        <taxon>Chordata</taxon>
        <taxon>Craniata</taxon>
        <taxon>Vertebrata</taxon>
        <taxon>Euteleostomi</taxon>
        <taxon>Actinopterygii</taxon>
        <taxon>Neopterygii</taxon>
        <taxon>Teleostei</taxon>
        <taxon>Ostariophysi</taxon>
        <taxon>Siluriformes</taxon>
        <taxon>Siluridae</taxon>
        <taxon>Silurus</taxon>
    </lineage>
</organism>
<evidence type="ECO:0000256" key="2">
    <source>
        <dbReference type="ARBA" id="ARBA00010663"/>
    </source>
</evidence>
<dbReference type="FunFam" id="1.20.1070.10:FF:000065">
    <property type="entry name" value="G-protein coupled receptor 4"/>
    <property type="match status" value="1"/>
</dbReference>
<evidence type="ECO:0000256" key="6">
    <source>
        <dbReference type="ARBA" id="ARBA00023040"/>
    </source>
</evidence>
<dbReference type="Pfam" id="PF00001">
    <property type="entry name" value="7tm_1"/>
    <property type="match status" value="1"/>
</dbReference>
<dbReference type="PRINTS" id="PR01157">
    <property type="entry name" value="P2YPURNOCPTR"/>
</dbReference>
<dbReference type="InterPro" id="IPR017452">
    <property type="entry name" value="GPCR_Rhodpsn_7TM"/>
</dbReference>
<feature type="transmembrane region" description="Helical" evidence="14">
    <location>
        <begin position="277"/>
        <end position="295"/>
    </location>
</feature>
<dbReference type="EMBL" id="MU585527">
    <property type="protein sequence ID" value="KAI5608144.1"/>
    <property type="molecule type" value="Genomic_DNA"/>
</dbReference>
<dbReference type="GO" id="GO:0004930">
    <property type="term" value="F:G protein-coupled receptor activity"/>
    <property type="evidence" value="ECO:0007669"/>
    <property type="project" value="UniProtKB-KW"/>
</dbReference>
<feature type="region of interest" description="Disordered" evidence="13">
    <location>
        <begin position="18"/>
        <end position="48"/>
    </location>
</feature>
<keyword evidence="3" id="KW-1003">Cell membrane</keyword>
<evidence type="ECO:0000256" key="8">
    <source>
        <dbReference type="ARBA" id="ARBA00023157"/>
    </source>
</evidence>
<feature type="domain" description="G-protein coupled receptors family 1 profile" evidence="15">
    <location>
        <begin position="216"/>
        <end position="470"/>
    </location>
</feature>
<protein>
    <submittedName>
        <fullName evidence="16">G protein-coupled receptor 184</fullName>
    </submittedName>
</protein>
<comment type="caution">
    <text evidence="16">The sequence shown here is derived from an EMBL/GenBank/DDBJ whole genome shotgun (WGS) entry which is preliminary data.</text>
</comment>
<keyword evidence="11 12" id="KW-0807">Transducer</keyword>
<evidence type="ECO:0000259" key="15">
    <source>
        <dbReference type="PROSITE" id="PS50262"/>
    </source>
</evidence>
<dbReference type="SUPFAM" id="SSF81321">
    <property type="entry name" value="Family A G protein-coupled receptor-like"/>
    <property type="match status" value="1"/>
</dbReference>
<dbReference type="GO" id="GO:0010972">
    <property type="term" value="P:negative regulation of G2/M transition of mitotic cell cycle"/>
    <property type="evidence" value="ECO:0007669"/>
    <property type="project" value="TreeGrafter"/>
</dbReference>
<dbReference type="InterPro" id="IPR000276">
    <property type="entry name" value="GPCR_Rhodpsn"/>
</dbReference>
<comment type="subcellular location">
    <subcellularLocation>
        <location evidence="1">Cell membrane</location>
        <topology evidence="1">Multi-pass membrane protein</topology>
    </subcellularLocation>
</comment>
<dbReference type="GO" id="GO:0000082">
    <property type="term" value="P:G1/S transition of mitotic cell cycle"/>
    <property type="evidence" value="ECO:0007669"/>
    <property type="project" value="TreeGrafter"/>
</dbReference>
<evidence type="ECO:0000256" key="12">
    <source>
        <dbReference type="RuleBase" id="RU000688"/>
    </source>
</evidence>
<keyword evidence="8" id="KW-1015">Disulfide bond</keyword>
<feature type="transmembrane region" description="Helical" evidence="14">
    <location>
        <begin position="406"/>
        <end position="428"/>
    </location>
</feature>
<evidence type="ECO:0000256" key="11">
    <source>
        <dbReference type="ARBA" id="ARBA00023224"/>
    </source>
</evidence>
<feature type="transmembrane region" description="Helical" evidence="14">
    <location>
        <begin position="201"/>
        <end position="222"/>
    </location>
</feature>
<reference evidence="16" key="1">
    <citation type="submission" date="2018-07" db="EMBL/GenBank/DDBJ databases">
        <title>Comparative genomics of catfishes provides insights into carnivory and benthic adaptation.</title>
        <authorList>
            <person name="Zhang Y."/>
            <person name="Wang D."/>
            <person name="Peng Z."/>
            <person name="Zheng S."/>
            <person name="Shao F."/>
            <person name="Tao W."/>
        </authorList>
    </citation>
    <scope>NUCLEOTIDE SEQUENCE</scope>
    <source>
        <strain evidence="16">Chongqing</strain>
    </source>
</reference>
<name>A0AAD5FA87_SILAS</name>
<feature type="transmembrane region" description="Helical" evidence="14">
    <location>
        <begin position="150"/>
        <end position="169"/>
    </location>
</feature>
<feature type="transmembrane region" description="Helical" evidence="14">
    <location>
        <begin position="121"/>
        <end position="143"/>
    </location>
</feature>
<keyword evidence="17" id="KW-1185">Reference proteome</keyword>
<accession>A0AAD5FA87</accession>
<keyword evidence="6 12" id="KW-0297">G-protein coupled receptor</keyword>
<gene>
    <name evidence="16" type="ORF">C0J50_9637</name>
</gene>
<dbReference type="PROSITE" id="PS00237">
    <property type="entry name" value="G_PROTEIN_RECEP_F1_1"/>
    <property type="match status" value="1"/>
</dbReference>
<evidence type="ECO:0000313" key="16">
    <source>
        <dbReference type="EMBL" id="KAI5608144.1"/>
    </source>
</evidence>
<feature type="transmembrane region" description="Helical" evidence="14">
    <location>
        <begin position="315"/>
        <end position="337"/>
    </location>
</feature>
<comment type="similarity">
    <text evidence="2 12">Belongs to the G-protein coupled receptor 1 family.</text>
</comment>
<dbReference type="PANTHER" id="PTHR24234:SF7">
    <property type="entry name" value="G-PROTEIN COUPLED RECEPTOR 132-RELATED"/>
    <property type="match status" value="1"/>
</dbReference>
<dbReference type="AlphaFoldDB" id="A0AAD5FA87"/>
<evidence type="ECO:0000256" key="7">
    <source>
        <dbReference type="ARBA" id="ARBA00023136"/>
    </source>
</evidence>
<keyword evidence="7 14" id="KW-0472">Membrane</keyword>
<feature type="transmembrane region" description="Helical" evidence="14">
    <location>
        <begin position="234"/>
        <end position="257"/>
    </location>
</feature>
<dbReference type="PANTHER" id="PTHR24234">
    <property type="entry name" value="LYSOPHOSPHATIDIC ACID RECEPTOR 5/SPHINGOSYLPHOSPHORYLCHOLINE RECEPTOR"/>
    <property type="match status" value="1"/>
</dbReference>
<evidence type="ECO:0000256" key="9">
    <source>
        <dbReference type="ARBA" id="ARBA00023170"/>
    </source>
</evidence>
<feature type="transmembrane region" description="Helical" evidence="14">
    <location>
        <begin position="448"/>
        <end position="473"/>
    </location>
</feature>
<evidence type="ECO:0000256" key="5">
    <source>
        <dbReference type="ARBA" id="ARBA00022989"/>
    </source>
</evidence>
<dbReference type="PROSITE" id="PS50262">
    <property type="entry name" value="G_PROTEIN_RECEP_F1_2"/>
    <property type="match status" value="1"/>
</dbReference>
<keyword evidence="10" id="KW-0325">Glycoprotein</keyword>
<evidence type="ECO:0000256" key="1">
    <source>
        <dbReference type="ARBA" id="ARBA00004651"/>
    </source>
</evidence>
<evidence type="ECO:0000256" key="4">
    <source>
        <dbReference type="ARBA" id="ARBA00022692"/>
    </source>
</evidence>
<evidence type="ECO:0000256" key="14">
    <source>
        <dbReference type="SAM" id="Phobius"/>
    </source>
</evidence>
<evidence type="ECO:0000256" key="13">
    <source>
        <dbReference type="SAM" id="MobiDB-lite"/>
    </source>
</evidence>
<keyword evidence="5 14" id="KW-1133">Transmembrane helix</keyword>